<dbReference type="EMBL" id="DVJI01000012">
    <property type="protein sequence ID" value="HIS71167.1"/>
    <property type="molecule type" value="Genomic_DNA"/>
</dbReference>
<dbReference type="CDD" id="cd07185">
    <property type="entry name" value="OmpA_C-like"/>
    <property type="match status" value="1"/>
</dbReference>
<feature type="domain" description="OmpA-like" evidence="4">
    <location>
        <begin position="242"/>
        <end position="370"/>
    </location>
</feature>
<organism evidence="5 6">
    <name type="scientific">Candidatus Enterousia intestinigallinarum</name>
    <dbReference type="NCBI Taxonomy" id="2840790"/>
    <lineage>
        <taxon>Bacteria</taxon>
        <taxon>Pseudomonadati</taxon>
        <taxon>Pseudomonadota</taxon>
        <taxon>Alphaproteobacteria</taxon>
        <taxon>Candidatus Enterousia</taxon>
    </lineage>
</organism>
<evidence type="ECO:0000256" key="2">
    <source>
        <dbReference type="SAM" id="Coils"/>
    </source>
</evidence>
<sequence>MLNIRFREKTNTWPAFVDLFSNLVIILIFLLIVFVFLWTTTSVFNKDTGAKTVADLRRTNEEQAQKIVQMTADEEEAKRLLVLARTELENLSANNDALATELEQVDVSVEELVAEYEAQVAELQSQGADLQAQVANLTTQLNQATLDKQRTAELEQERRALQEQMAAQRASLAEQLNKLQAALDAAEEESHQKDIQYVEMSTRLNKALADKVAELNDVAQYQSAFYKAIKDALGDDNFITTEGDRFIVSSDILFSSGSYTLSPEGKNQLRLIANVIKDLENKIPTNIDWIIRVDGHTDRKQVMRGTRGYSNNMELSLLRANAVVDELARDGVSRRRLVPSGFGDLHPVALGTDASSLQQNRRIELQLTNR</sequence>
<evidence type="ECO:0000313" key="5">
    <source>
        <dbReference type="EMBL" id="HIS71167.1"/>
    </source>
</evidence>
<gene>
    <name evidence="5" type="ORF">IAD02_04265</name>
</gene>
<dbReference type="PANTHER" id="PTHR30329">
    <property type="entry name" value="STATOR ELEMENT OF FLAGELLAR MOTOR COMPLEX"/>
    <property type="match status" value="1"/>
</dbReference>
<evidence type="ECO:0000259" key="4">
    <source>
        <dbReference type="PROSITE" id="PS51123"/>
    </source>
</evidence>
<name>A0A9D1FGG3_9PROT</name>
<evidence type="ECO:0000313" key="6">
    <source>
        <dbReference type="Proteomes" id="UP000886742"/>
    </source>
</evidence>
<reference evidence="5" key="2">
    <citation type="journal article" date="2021" name="PeerJ">
        <title>Extensive microbial diversity within the chicken gut microbiome revealed by metagenomics and culture.</title>
        <authorList>
            <person name="Gilroy R."/>
            <person name="Ravi A."/>
            <person name="Getino M."/>
            <person name="Pursley I."/>
            <person name="Horton D.L."/>
            <person name="Alikhan N.F."/>
            <person name="Baker D."/>
            <person name="Gharbi K."/>
            <person name="Hall N."/>
            <person name="Watson M."/>
            <person name="Adriaenssens E.M."/>
            <person name="Foster-Nyarko E."/>
            <person name="Jarju S."/>
            <person name="Secka A."/>
            <person name="Antonio M."/>
            <person name="Oren A."/>
            <person name="Chaudhuri R.R."/>
            <person name="La Ragione R."/>
            <person name="Hildebrand F."/>
            <person name="Pallen M.J."/>
        </authorList>
    </citation>
    <scope>NUCLEOTIDE SEQUENCE</scope>
    <source>
        <strain evidence="5">ChiGjej3B3-5194</strain>
    </source>
</reference>
<dbReference type="AlphaFoldDB" id="A0A9D1FGG3"/>
<dbReference type="InterPro" id="IPR036737">
    <property type="entry name" value="OmpA-like_sf"/>
</dbReference>
<keyword evidence="2" id="KW-0175">Coiled coil</keyword>
<accession>A0A9D1FGG3</accession>
<keyword evidence="3" id="KW-0812">Transmembrane</keyword>
<evidence type="ECO:0000256" key="1">
    <source>
        <dbReference type="PROSITE-ProRule" id="PRU00473"/>
    </source>
</evidence>
<comment type="caution">
    <text evidence="5">The sequence shown here is derived from an EMBL/GenBank/DDBJ whole genome shotgun (WGS) entry which is preliminary data.</text>
</comment>
<dbReference type="GO" id="GO:0016020">
    <property type="term" value="C:membrane"/>
    <property type="evidence" value="ECO:0007669"/>
    <property type="project" value="UniProtKB-UniRule"/>
</dbReference>
<feature type="transmembrane region" description="Helical" evidence="3">
    <location>
        <begin position="12"/>
        <end position="38"/>
    </location>
</feature>
<dbReference type="Pfam" id="PF00691">
    <property type="entry name" value="OmpA"/>
    <property type="match status" value="1"/>
</dbReference>
<reference evidence="5" key="1">
    <citation type="submission" date="2020-10" db="EMBL/GenBank/DDBJ databases">
        <authorList>
            <person name="Gilroy R."/>
        </authorList>
    </citation>
    <scope>NUCLEOTIDE SEQUENCE</scope>
    <source>
        <strain evidence="5">ChiGjej3B3-5194</strain>
    </source>
</reference>
<dbReference type="PANTHER" id="PTHR30329:SF21">
    <property type="entry name" value="LIPOPROTEIN YIAD-RELATED"/>
    <property type="match status" value="1"/>
</dbReference>
<feature type="coiled-coil region" evidence="2">
    <location>
        <begin position="53"/>
        <end position="196"/>
    </location>
</feature>
<protein>
    <submittedName>
        <fullName evidence="5">OmpA family protein</fullName>
    </submittedName>
</protein>
<dbReference type="Gene3D" id="3.30.1330.60">
    <property type="entry name" value="OmpA-like domain"/>
    <property type="match status" value="1"/>
</dbReference>
<dbReference type="PROSITE" id="PS51123">
    <property type="entry name" value="OMPA_2"/>
    <property type="match status" value="1"/>
</dbReference>
<dbReference type="SUPFAM" id="SSF103088">
    <property type="entry name" value="OmpA-like"/>
    <property type="match status" value="1"/>
</dbReference>
<proteinExistence type="predicted"/>
<keyword evidence="3" id="KW-1133">Transmembrane helix</keyword>
<evidence type="ECO:0000256" key="3">
    <source>
        <dbReference type="SAM" id="Phobius"/>
    </source>
</evidence>
<dbReference type="Proteomes" id="UP000886742">
    <property type="component" value="Unassembled WGS sequence"/>
</dbReference>
<dbReference type="InterPro" id="IPR006665">
    <property type="entry name" value="OmpA-like"/>
</dbReference>
<dbReference type="InterPro" id="IPR050330">
    <property type="entry name" value="Bact_OuterMem_StrucFunc"/>
</dbReference>
<keyword evidence="1 3" id="KW-0472">Membrane</keyword>